<dbReference type="EMBL" id="RSCD01000005">
    <property type="protein sequence ID" value="RSH92925.1"/>
    <property type="molecule type" value="Genomic_DNA"/>
</dbReference>
<feature type="compositionally biased region" description="Basic and acidic residues" evidence="1">
    <location>
        <begin position="125"/>
        <end position="138"/>
    </location>
</feature>
<proteinExistence type="predicted"/>
<dbReference type="AlphaFoldDB" id="A0A427YPD3"/>
<comment type="caution">
    <text evidence="2">The sequence shown here is derived from an EMBL/GenBank/DDBJ whole genome shotgun (WGS) entry which is preliminary data.</text>
</comment>
<keyword evidence="3" id="KW-1185">Reference proteome</keyword>
<protein>
    <submittedName>
        <fullName evidence="2">Uncharacterized protein</fullName>
    </submittedName>
</protein>
<evidence type="ECO:0000256" key="1">
    <source>
        <dbReference type="SAM" id="MobiDB-lite"/>
    </source>
</evidence>
<accession>A0A427YPD3</accession>
<organism evidence="2 3">
    <name type="scientific">Saitozyma podzolica</name>
    <dbReference type="NCBI Taxonomy" id="1890683"/>
    <lineage>
        <taxon>Eukaryota</taxon>
        <taxon>Fungi</taxon>
        <taxon>Dikarya</taxon>
        <taxon>Basidiomycota</taxon>
        <taxon>Agaricomycotina</taxon>
        <taxon>Tremellomycetes</taxon>
        <taxon>Tremellales</taxon>
        <taxon>Trimorphomycetaceae</taxon>
        <taxon>Saitozyma</taxon>
    </lineage>
</organism>
<evidence type="ECO:0000313" key="3">
    <source>
        <dbReference type="Proteomes" id="UP000279259"/>
    </source>
</evidence>
<dbReference type="OrthoDB" id="10291068at2759"/>
<sequence>MHSDDSKVVEDSQRIRLDFPTQLTAEQWSTENSDLSADSWNTDGAIPFVVITLEPTKDYLQDTVAVSLGLSDYSTERHADLAPALGSLWDGKSAGDQRYRGLREALRDSVRDLKETMDIYQAESEATHLERPNSETETSRQGSRPSWFFSAQIMYDTIMAFAPTLEETLRSFLGDPESNFEMSQINDQLQESQQPISHADLFRFVSFKTAKALAWHPQVEEVYTHGLWRVADVKVETHDVRTPDQSMTQIPYVSDCLLTLFEGVKWDSHEQN</sequence>
<feature type="region of interest" description="Disordered" evidence="1">
    <location>
        <begin position="123"/>
        <end position="143"/>
    </location>
</feature>
<gene>
    <name evidence="2" type="ORF">EHS25_008371</name>
</gene>
<reference evidence="2 3" key="1">
    <citation type="submission" date="2018-11" db="EMBL/GenBank/DDBJ databases">
        <title>Genome sequence of Saitozyma podzolica DSM 27192.</title>
        <authorList>
            <person name="Aliyu H."/>
            <person name="Gorte O."/>
            <person name="Ochsenreither K."/>
        </authorList>
    </citation>
    <scope>NUCLEOTIDE SEQUENCE [LARGE SCALE GENOMIC DNA]</scope>
    <source>
        <strain evidence="2 3">DSM 27192</strain>
    </source>
</reference>
<evidence type="ECO:0000313" key="2">
    <source>
        <dbReference type="EMBL" id="RSH92925.1"/>
    </source>
</evidence>
<dbReference type="Proteomes" id="UP000279259">
    <property type="component" value="Unassembled WGS sequence"/>
</dbReference>
<name>A0A427YPD3_9TREE</name>